<gene>
    <name evidence="3" type="ORF">BJ508DRAFT_415905</name>
</gene>
<feature type="signal peptide" evidence="1">
    <location>
        <begin position="1"/>
        <end position="17"/>
    </location>
</feature>
<evidence type="ECO:0000313" key="4">
    <source>
        <dbReference type="Proteomes" id="UP000275078"/>
    </source>
</evidence>
<protein>
    <submittedName>
        <fullName evidence="3">Fucose-specific lectin</fullName>
    </submittedName>
</protein>
<keyword evidence="1" id="KW-0732">Signal</keyword>
<dbReference type="EMBL" id="ML119699">
    <property type="protein sequence ID" value="RPA79405.1"/>
    <property type="molecule type" value="Genomic_DNA"/>
</dbReference>
<dbReference type="Proteomes" id="UP000275078">
    <property type="component" value="Unassembled WGS sequence"/>
</dbReference>
<feature type="domain" description="PLL-like beta propeller" evidence="2">
    <location>
        <begin position="29"/>
        <end position="150"/>
    </location>
</feature>
<dbReference type="OrthoDB" id="640249at2759"/>
<name>A0A3N4HZW5_ASCIM</name>
<feature type="chain" id="PRO_5017948705" evidence="1">
    <location>
        <begin position="18"/>
        <end position="280"/>
    </location>
</feature>
<dbReference type="STRING" id="1160509.A0A3N4HZW5"/>
<keyword evidence="3" id="KW-0430">Lectin</keyword>
<evidence type="ECO:0000259" key="2">
    <source>
        <dbReference type="Pfam" id="PF26607"/>
    </source>
</evidence>
<dbReference type="InterPro" id="IPR058502">
    <property type="entry name" value="PLL-like_beta-prop"/>
</dbReference>
<keyword evidence="4" id="KW-1185">Reference proteome</keyword>
<dbReference type="Gene3D" id="2.120.10.70">
    <property type="entry name" value="Fucose-specific lectin"/>
    <property type="match status" value="1"/>
</dbReference>
<reference evidence="3 4" key="1">
    <citation type="journal article" date="2018" name="Nat. Ecol. Evol.">
        <title>Pezizomycetes genomes reveal the molecular basis of ectomycorrhizal truffle lifestyle.</title>
        <authorList>
            <person name="Murat C."/>
            <person name="Payen T."/>
            <person name="Noel B."/>
            <person name="Kuo A."/>
            <person name="Morin E."/>
            <person name="Chen J."/>
            <person name="Kohler A."/>
            <person name="Krizsan K."/>
            <person name="Balestrini R."/>
            <person name="Da Silva C."/>
            <person name="Montanini B."/>
            <person name="Hainaut M."/>
            <person name="Levati E."/>
            <person name="Barry K.W."/>
            <person name="Belfiori B."/>
            <person name="Cichocki N."/>
            <person name="Clum A."/>
            <person name="Dockter R.B."/>
            <person name="Fauchery L."/>
            <person name="Guy J."/>
            <person name="Iotti M."/>
            <person name="Le Tacon F."/>
            <person name="Lindquist E.A."/>
            <person name="Lipzen A."/>
            <person name="Malagnac F."/>
            <person name="Mello A."/>
            <person name="Molinier V."/>
            <person name="Miyauchi S."/>
            <person name="Poulain J."/>
            <person name="Riccioni C."/>
            <person name="Rubini A."/>
            <person name="Sitrit Y."/>
            <person name="Splivallo R."/>
            <person name="Traeger S."/>
            <person name="Wang M."/>
            <person name="Zifcakova L."/>
            <person name="Wipf D."/>
            <person name="Zambonelli A."/>
            <person name="Paolocci F."/>
            <person name="Nowrousian M."/>
            <person name="Ottonello S."/>
            <person name="Baldrian P."/>
            <person name="Spatafora J.W."/>
            <person name="Henrissat B."/>
            <person name="Nagy L.G."/>
            <person name="Aury J.M."/>
            <person name="Wincker P."/>
            <person name="Grigoriev I.V."/>
            <person name="Bonfante P."/>
            <person name="Martin F.M."/>
        </authorList>
    </citation>
    <scope>NUCLEOTIDE SEQUENCE [LARGE SCALE GENOMIC DNA]</scope>
    <source>
        <strain evidence="3 4">RN42</strain>
    </source>
</reference>
<dbReference type="GO" id="GO:0030246">
    <property type="term" value="F:carbohydrate binding"/>
    <property type="evidence" value="ECO:0007669"/>
    <property type="project" value="UniProtKB-KW"/>
</dbReference>
<accession>A0A3N4HZW5</accession>
<dbReference type="Pfam" id="PF26607">
    <property type="entry name" value="DUF8189"/>
    <property type="match status" value="1"/>
</dbReference>
<organism evidence="3 4">
    <name type="scientific">Ascobolus immersus RN42</name>
    <dbReference type="NCBI Taxonomy" id="1160509"/>
    <lineage>
        <taxon>Eukaryota</taxon>
        <taxon>Fungi</taxon>
        <taxon>Dikarya</taxon>
        <taxon>Ascomycota</taxon>
        <taxon>Pezizomycotina</taxon>
        <taxon>Pezizomycetes</taxon>
        <taxon>Pezizales</taxon>
        <taxon>Ascobolaceae</taxon>
        <taxon>Ascobolus</taxon>
    </lineage>
</organism>
<dbReference type="PROSITE" id="PS51257">
    <property type="entry name" value="PROKAR_LIPOPROTEIN"/>
    <property type="match status" value="1"/>
</dbReference>
<evidence type="ECO:0000256" key="1">
    <source>
        <dbReference type="SAM" id="SignalP"/>
    </source>
</evidence>
<dbReference type="SUPFAM" id="SSF89372">
    <property type="entry name" value="Fucose-specific lectin"/>
    <property type="match status" value="1"/>
</dbReference>
<proteinExistence type="predicted"/>
<evidence type="ECO:0000313" key="3">
    <source>
        <dbReference type="EMBL" id="RPA79405.1"/>
    </source>
</evidence>
<dbReference type="AlphaFoldDB" id="A0A3N4HZW5"/>
<sequence length="280" mass="30977">MLFKLHHLLPLFSFTSASFLSGSCQPRIKTVSRVEGKLQSFTVGTDGKVYSQRFTVGSPNFSKWKEISDVEFPPCAPINAIARNGTYIDLFITGKDGKILTASKAVNSQWSDWHHVSGGLAQAGAYVEVVSRGEGLLDLFVVGTDDSVWTAAWEYGKDDDFKYRGWWKVGKDLDKGVPAGAEIGAVSKNDGQLDIFVTGKDKKIYSAHWSGGDWQGFWHINGGLAEPGAPVSVISKKKDTLDAFVVGTDGKLWTAFYHPDTHWQGWWKVLPVDDLHSFWD</sequence>